<accession>A0ABT1A2B1</accession>
<evidence type="ECO:0000259" key="1">
    <source>
        <dbReference type="SMART" id="SM00860"/>
    </source>
</evidence>
<dbReference type="InterPro" id="IPR018958">
    <property type="entry name" value="Knr4/Smi1-like_dom"/>
</dbReference>
<dbReference type="SMART" id="SM00860">
    <property type="entry name" value="SMI1_KNR4"/>
    <property type="match status" value="1"/>
</dbReference>
<sequence length="244" mass="26743">MSDGFDLRSELSRGLRGAAGVARFIRLFAARYASPVAAGDGCTEEELLAAEARLGLPLPAPLRAVYALIGRRTDLTRTQDRLLSPDQVDVDDSGEVLVFRVENQCVAEWGVPLPAVTEPDPPVVFRPDAADRAGRTWRPFLDRVSAACVEMVLSEWMLSGGELTDDRELDGATVAALEERFHRLPIPDHPSWAQPGDGPTRWFEGYGAILREDPGTWLWVRAPSADGLSAVRRALPGQWRTDEG</sequence>
<proteinExistence type="predicted"/>
<name>A0ABT1A2B1_9PSEU</name>
<keyword evidence="3" id="KW-1185">Reference proteome</keyword>
<protein>
    <submittedName>
        <fullName evidence="2">SMI1/KNR4 family protein</fullName>
    </submittedName>
</protein>
<dbReference type="RefSeq" id="WP_252440565.1">
    <property type="nucleotide sequence ID" value="NZ_JAGSOV010000040.1"/>
</dbReference>
<dbReference type="EMBL" id="JAGSOV010000040">
    <property type="protein sequence ID" value="MCO1657146.1"/>
    <property type="molecule type" value="Genomic_DNA"/>
</dbReference>
<feature type="domain" description="Knr4/Smi1-like" evidence="1">
    <location>
        <begin position="41"/>
        <end position="159"/>
    </location>
</feature>
<reference evidence="2" key="1">
    <citation type="submission" date="2021-04" db="EMBL/GenBank/DDBJ databases">
        <title>Pseudonocardia sp. nov., isolated from sandy soil of mangrove forest.</title>
        <authorList>
            <person name="Zan Z."/>
            <person name="Huang R."/>
            <person name="Liu W."/>
        </authorList>
    </citation>
    <scope>NUCLEOTIDE SEQUENCE</scope>
    <source>
        <strain evidence="2">S2-4</strain>
    </source>
</reference>
<evidence type="ECO:0000313" key="2">
    <source>
        <dbReference type="EMBL" id="MCO1657146.1"/>
    </source>
</evidence>
<organism evidence="2 3">
    <name type="scientific">Pseudonocardia humida</name>
    <dbReference type="NCBI Taxonomy" id="2800819"/>
    <lineage>
        <taxon>Bacteria</taxon>
        <taxon>Bacillati</taxon>
        <taxon>Actinomycetota</taxon>
        <taxon>Actinomycetes</taxon>
        <taxon>Pseudonocardiales</taxon>
        <taxon>Pseudonocardiaceae</taxon>
        <taxon>Pseudonocardia</taxon>
    </lineage>
</organism>
<comment type="caution">
    <text evidence="2">The sequence shown here is derived from an EMBL/GenBank/DDBJ whole genome shotgun (WGS) entry which is preliminary data.</text>
</comment>
<dbReference type="Proteomes" id="UP001165283">
    <property type="component" value="Unassembled WGS sequence"/>
</dbReference>
<evidence type="ECO:0000313" key="3">
    <source>
        <dbReference type="Proteomes" id="UP001165283"/>
    </source>
</evidence>
<gene>
    <name evidence="2" type="ORF">KDL28_18980</name>
</gene>